<dbReference type="InterPro" id="IPR036390">
    <property type="entry name" value="WH_DNA-bd_sf"/>
</dbReference>
<evidence type="ECO:0000256" key="1">
    <source>
        <dbReference type="ARBA" id="ARBA00023015"/>
    </source>
</evidence>
<proteinExistence type="predicted"/>
<evidence type="ECO:0000313" key="5">
    <source>
        <dbReference type="EMBL" id="TQS42169.1"/>
    </source>
</evidence>
<keyword evidence="3" id="KW-0804">Transcription</keyword>
<dbReference type="Pfam" id="PF01638">
    <property type="entry name" value="HxlR"/>
    <property type="match status" value="1"/>
</dbReference>
<dbReference type="PROSITE" id="PS51118">
    <property type="entry name" value="HTH_HXLR"/>
    <property type="match status" value="1"/>
</dbReference>
<evidence type="ECO:0000256" key="3">
    <source>
        <dbReference type="ARBA" id="ARBA00023163"/>
    </source>
</evidence>
<evidence type="ECO:0000313" key="6">
    <source>
        <dbReference type="Proteomes" id="UP000317982"/>
    </source>
</evidence>
<organism evidence="5 6">
    <name type="scientific">Cryptosporangium phraense</name>
    <dbReference type="NCBI Taxonomy" id="2593070"/>
    <lineage>
        <taxon>Bacteria</taxon>
        <taxon>Bacillati</taxon>
        <taxon>Actinomycetota</taxon>
        <taxon>Actinomycetes</taxon>
        <taxon>Cryptosporangiales</taxon>
        <taxon>Cryptosporangiaceae</taxon>
        <taxon>Cryptosporangium</taxon>
    </lineage>
</organism>
<dbReference type="Gene3D" id="1.10.10.10">
    <property type="entry name" value="Winged helix-like DNA-binding domain superfamily/Winged helix DNA-binding domain"/>
    <property type="match status" value="1"/>
</dbReference>
<dbReference type="PANTHER" id="PTHR33204">
    <property type="entry name" value="TRANSCRIPTIONAL REGULATOR, MARR FAMILY"/>
    <property type="match status" value="1"/>
</dbReference>
<comment type="caution">
    <text evidence="5">The sequence shown here is derived from an EMBL/GenBank/DDBJ whole genome shotgun (WGS) entry which is preliminary data.</text>
</comment>
<dbReference type="PANTHER" id="PTHR33204:SF39">
    <property type="entry name" value="TRANSCRIPTIONAL REGULATORY PROTEIN"/>
    <property type="match status" value="1"/>
</dbReference>
<accession>A0A545ALG9</accession>
<dbReference type="OrthoDB" id="370168at2"/>
<dbReference type="InterPro" id="IPR036388">
    <property type="entry name" value="WH-like_DNA-bd_sf"/>
</dbReference>
<keyword evidence="1" id="KW-0805">Transcription regulation</keyword>
<name>A0A545ALG9_9ACTN</name>
<gene>
    <name evidence="5" type="ORF">FL583_25855</name>
</gene>
<keyword evidence="2" id="KW-0238">DNA-binding</keyword>
<keyword evidence="6" id="KW-1185">Reference proteome</keyword>
<dbReference type="EMBL" id="VIRS01000020">
    <property type="protein sequence ID" value="TQS42169.1"/>
    <property type="molecule type" value="Genomic_DNA"/>
</dbReference>
<reference evidence="5 6" key="1">
    <citation type="submission" date="2019-07" db="EMBL/GenBank/DDBJ databases">
        <title>Cryptosporangium phraense sp. nov., isolated from plant litter.</title>
        <authorList>
            <person name="Suriyachadkun C."/>
        </authorList>
    </citation>
    <scope>NUCLEOTIDE SEQUENCE [LARGE SCALE GENOMIC DNA]</scope>
    <source>
        <strain evidence="5 6">A-T 5661</strain>
    </source>
</reference>
<dbReference type="AlphaFoldDB" id="A0A545ALG9"/>
<dbReference type="GO" id="GO:0003677">
    <property type="term" value="F:DNA binding"/>
    <property type="evidence" value="ECO:0007669"/>
    <property type="project" value="UniProtKB-KW"/>
</dbReference>
<dbReference type="InParanoid" id="A0A545ALG9"/>
<dbReference type="SUPFAM" id="SSF46785">
    <property type="entry name" value="Winged helix' DNA-binding domain"/>
    <property type="match status" value="1"/>
</dbReference>
<dbReference type="InterPro" id="IPR002577">
    <property type="entry name" value="HTH_HxlR"/>
</dbReference>
<sequence length="112" mass="12549">MPVENGEFVRRILDTVGGRWPLLVLAHLDGGPRRYRELEQVLTGISQRMLTLTLHRLGEDGLISRASFAEMPPRVEYSLTPLGKSLLDAAAGLVRWVSDHHSAIDRARRPGR</sequence>
<dbReference type="Proteomes" id="UP000317982">
    <property type="component" value="Unassembled WGS sequence"/>
</dbReference>
<evidence type="ECO:0000259" key="4">
    <source>
        <dbReference type="PROSITE" id="PS51118"/>
    </source>
</evidence>
<protein>
    <submittedName>
        <fullName evidence="5">Helix-turn-helix transcriptional regulator</fullName>
    </submittedName>
</protein>
<evidence type="ECO:0000256" key="2">
    <source>
        <dbReference type="ARBA" id="ARBA00023125"/>
    </source>
</evidence>
<feature type="domain" description="HTH hxlR-type" evidence="4">
    <location>
        <begin position="1"/>
        <end position="105"/>
    </location>
</feature>